<protein>
    <submittedName>
        <fullName evidence="1">Uncharacterized protein</fullName>
    </submittedName>
</protein>
<proteinExistence type="predicted"/>
<dbReference type="GeneID" id="25915455"/>
<keyword evidence="2" id="KW-1185">Reference proteome</keyword>
<organism evidence="1 2">
    <name type="scientific">Sphaeroforma arctica JP610</name>
    <dbReference type="NCBI Taxonomy" id="667725"/>
    <lineage>
        <taxon>Eukaryota</taxon>
        <taxon>Ichthyosporea</taxon>
        <taxon>Ichthyophonida</taxon>
        <taxon>Sphaeroforma</taxon>
    </lineage>
</organism>
<gene>
    <name evidence="1" type="ORF">SARC_14951</name>
</gene>
<dbReference type="RefSeq" id="XP_014146394.1">
    <property type="nucleotide sequence ID" value="XM_014290919.1"/>
</dbReference>
<accession>A0A0L0F6Y3</accession>
<evidence type="ECO:0000313" key="2">
    <source>
        <dbReference type="Proteomes" id="UP000054560"/>
    </source>
</evidence>
<dbReference type="AlphaFoldDB" id="A0A0L0F6Y3"/>
<name>A0A0L0F6Y3_9EUKA</name>
<reference evidence="1 2" key="1">
    <citation type="submission" date="2011-02" db="EMBL/GenBank/DDBJ databases">
        <title>The Genome Sequence of Sphaeroforma arctica JP610.</title>
        <authorList>
            <consortium name="The Broad Institute Genome Sequencing Platform"/>
            <person name="Russ C."/>
            <person name="Cuomo C."/>
            <person name="Young S.K."/>
            <person name="Zeng Q."/>
            <person name="Gargeya S."/>
            <person name="Alvarado L."/>
            <person name="Berlin A."/>
            <person name="Chapman S.B."/>
            <person name="Chen Z."/>
            <person name="Freedman E."/>
            <person name="Gellesch M."/>
            <person name="Goldberg J."/>
            <person name="Griggs A."/>
            <person name="Gujja S."/>
            <person name="Heilman E."/>
            <person name="Heiman D."/>
            <person name="Howarth C."/>
            <person name="Mehta T."/>
            <person name="Neiman D."/>
            <person name="Pearson M."/>
            <person name="Roberts A."/>
            <person name="Saif S."/>
            <person name="Shea T."/>
            <person name="Shenoy N."/>
            <person name="Sisk P."/>
            <person name="Stolte C."/>
            <person name="Sykes S."/>
            <person name="White J."/>
            <person name="Yandava C."/>
            <person name="Burger G."/>
            <person name="Gray M.W."/>
            <person name="Holland P.W.H."/>
            <person name="King N."/>
            <person name="Lang F.B.F."/>
            <person name="Roger A.J."/>
            <person name="Ruiz-Trillo I."/>
            <person name="Haas B."/>
            <person name="Nusbaum C."/>
            <person name="Birren B."/>
        </authorList>
    </citation>
    <scope>NUCLEOTIDE SEQUENCE [LARGE SCALE GENOMIC DNA]</scope>
    <source>
        <strain evidence="1 2">JP610</strain>
    </source>
</reference>
<evidence type="ECO:0000313" key="1">
    <source>
        <dbReference type="EMBL" id="KNC72492.1"/>
    </source>
</evidence>
<sequence length="64" mass="6853">ATALGSTNLVTSTACNGSPGLGVNTSLIPHKRACVYWIYTPVSPSDLRIRSLEKCMRLDREAGC</sequence>
<dbReference type="EMBL" id="KQ246953">
    <property type="protein sequence ID" value="KNC72492.1"/>
    <property type="molecule type" value="Genomic_DNA"/>
</dbReference>
<feature type="non-terminal residue" evidence="1">
    <location>
        <position position="1"/>
    </location>
</feature>
<dbReference type="Proteomes" id="UP000054560">
    <property type="component" value="Unassembled WGS sequence"/>
</dbReference>